<evidence type="ECO:0000259" key="14">
    <source>
        <dbReference type="PROSITE" id="PS50109"/>
    </source>
</evidence>
<reference evidence="15 16" key="1">
    <citation type="journal article" date="2019" name="Microorganisms">
        <title>Paenibacillus lutrae sp. nov., A Chitinolytic Species Isolated from A River Otter in Castril Natural Park, Granada, Spain.</title>
        <authorList>
            <person name="Rodriguez M."/>
            <person name="Reina J.C."/>
            <person name="Bejar V."/>
            <person name="Llamas I."/>
        </authorList>
    </citation>
    <scope>NUCLEOTIDE SEQUENCE [LARGE SCALE GENOMIC DNA]</scope>
    <source>
        <strain evidence="15 16">N10</strain>
    </source>
</reference>
<evidence type="ECO:0000313" key="15">
    <source>
        <dbReference type="EMBL" id="MVP01810.1"/>
    </source>
</evidence>
<dbReference type="Proteomes" id="UP000490800">
    <property type="component" value="Unassembled WGS sequence"/>
</dbReference>
<dbReference type="Pfam" id="PF02518">
    <property type="entry name" value="HATPase_c"/>
    <property type="match status" value="1"/>
</dbReference>
<dbReference type="GO" id="GO:0005886">
    <property type="term" value="C:plasma membrane"/>
    <property type="evidence" value="ECO:0007669"/>
    <property type="project" value="UniProtKB-SubCell"/>
</dbReference>
<keyword evidence="11" id="KW-0902">Two-component regulatory system</keyword>
<keyword evidence="12 13" id="KW-0472">Membrane</keyword>
<comment type="subcellular location">
    <subcellularLocation>
        <location evidence="2">Cell membrane</location>
        <topology evidence="2">Multi-pass membrane protein</topology>
    </subcellularLocation>
</comment>
<proteinExistence type="predicted"/>
<evidence type="ECO:0000256" key="8">
    <source>
        <dbReference type="ARBA" id="ARBA00022777"/>
    </source>
</evidence>
<dbReference type="AlphaFoldDB" id="A0A7X3K171"/>
<dbReference type="PRINTS" id="PR00344">
    <property type="entry name" value="BCTRLSENSOR"/>
</dbReference>
<comment type="catalytic activity">
    <reaction evidence="1">
        <text>ATP + protein L-histidine = ADP + protein N-phospho-L-histidine.</text>
        <dbReference type="EC" id="2.7.13.3"/>
    </reaction>
</comment>
<keyword evidence="8 15" id="KW-0418">Kinase</keyword>
<accession>A0A7X3K171</accession>
<protein>
    <recommendedName>
        <fullName evidence="3">histidine kinase</fullName>
        <ecNumber evidence="3">2.7.13.3</ecNumber>
    </recommendedName>
</protein>
<evidence type="ECO:0000256" key="10">
    <source>
        <dbReference type="ARBA" id="ARBA00022989"/>
    </source>
</evidence>
<dbReference type="PROSITE" id="PS50109">
    <property type="entry name" value="HIS_KIN"/>
    <property type="match status" value="1"/>
</dbReference>
<evidence type="ECO:0000256" key="4">
    <source>
        <dbReference type="ARBA" id="ARBA00022475"/>
    </source>
</evidence>
<organism evidence="15 16">
    <name type="scientific">Paenibacillus lutrae</name>
    <dbReference type="NCBI Taxonomy" id="2078573"/>
    <lineage>
        <taxon>Bacteria</taxon>
        <taxon>Bacillati</taxon>
        <taxon>Bacillota</taxon>
        <taxon>Bacilli</taxon>
        <taxon>Bacillales</taxon>
        <taxon>Paenibacillaceae</taxon>
        <taxon>Paenibacillus</taxon>
    </lineage>
</organism>
<gene>
    <name evidence="15" type="ORF">EDM21_20140</name>
</gene>
<dbReference type="PANTHER" id="PTHR45453">
    <property type="entry name" value="PHOSPHATE REGULON SENSOR PROTEIN PHOR"/>
    <property type="match status" value="1"/>
</dbReference>
<keyword evidence="6 13" id="KW-0812">Transmembrane</keyword>
<dbReference type="RefSeq" id="WP_157338233.1">
    <property type="nucleotide sequence ID" value="NZ_RHLK01000015.1"/>
</dbReference>
<evidence type="ECO:0000256" key="9">
    <source>
        <dbReference type="ARBA" id="ARBA00022840"/>
    </source>
</evidence>
<feature type="transmembrane region" description="Helical" evidence="13">
    <location>
        <begin position="16"/>
        <end position="37"/>
    </location>
</feature>
<evidence type="ECO:0000256" key="12">
    <source>
        <dbReference type="ARBA" id="ARBA00023136"/>
    </source>
</evidence>
<evidence type="ECO:0000256" key="6">
    <source>
        <dbReference type="ARBA" id="ARBA00022692"/>
    </source>
</evidence>
<name>A0A7X3K171_9BACL</name>
<evidence type="ECO:0000256" key="5">
    <source>
        <dbReference type="ARBA" id="ARBA00022679"/>
    </source>
</evidence>
<dbReference type="GO" id="GO:0004721">
    <property type="term" value="F:phosphoprotein phosphatase activity"/>
    <property type="evidence" value="ECO:0007669"/>
    <property type="project" value="TreeGrafter"/>
</dbReference>
<evidence type="ECO:0000256" key="2">
    <source>
        <dbReference type="ARBA" id="ARBA00004651"/>
    </source>
</evidence>
<keyword evidence="16" id="KW-1185">Reference proteome</keyword>
<keyword evidence="9" id="KW-0067">ATP-binding</keyword>
<dbReference type="InterPro" id="IPR003594">
    <property type="entry name" value="HATPase_dom"/>
</dbReference>
<sequence>MNDHAWTWKSFLLDRLLYISAFLVSTGLMLLVLWLDLLESGLWIKSSSLLYLLLLATGVFTGTLAYEYIRQRQYAEALNRRLAEGASGIDHSSAFHTGVTREQQAVSEVLRLQQREYMNTLASYKAAQEQHLHFTSQWVHQLKTPVSVIDLLAQQSAGKSDPDCMPDLLDAIASIQEENEKIAYGLQMMLYTARLEKFELDLHPRRVDLTAVVRRVINEHKKACIRASIFPKIEADSESVEVETDEKWLAFVLHQVVSNAIKYSRKEPGAKPLTIRIEQLAGGAALSIEDKGVGIAEEDLPRVFDAFFTGENGRGVVTESTGMGLYLARQVVSKLGHRIRIESAPGQGTTVHLMFENEGIHQFTETR</sequence>
<evidence type="ECO:0000313" key="16">
    <source>
        <dbReference type="Proteomes" id="UP000490800"/>
    </source>
</evidence>
<keyword evidence="4" id="KW-1003">Cell membrane</keyword>
<dbReference type="EC" id="2.7.13.3" evidence="3"/>
<feature type="domain" description="Histidine kinase" evidence="14">
    <location>
        <begin position="137"/>
        <end position="359"/>
    </location>
</feature>
<dbReference type="SMART" id="SM00387">
    <property type="entry name" value="HATPase_c"/>
    <property type="match status" value="1"/>
</dbReference>
<feature type="transmembrane region" description="Helical" evidence="13">
    <location>
        <begin position="49"/>
        <end position="69"/>
    </location>
</feature>
<keyword evidence="10 13" id="KW-1133">Transmembrane helix</keyword>
<dbReference type="InterPro" id="IPR050351">
    <property type="entry name" value="BphY/WalK/GraS-like"/>
</dbReference>
<dbReference type="InterPro" id="IPR005467">
    <property type="entry name" value="His_kinase_dom"/>
</dbReference>
<dbReference type="GO" id="GO:0016036">
    <property type="term" value="P:cellular response to phosphate starvation"/>
    <property type="evidence" value="ECO:0007669"/>
    <property type="project" value="TreeGrafter"/>
</dbReference>
<evidence type="ECO:0000256" key="1">
    <source>
        <dbReference type="ARBA" id="ARBA00000085"/>
    </source>
</evidence>
<dbReference type="EMBL" id="RHLK01000015">
    <property type="protein sequence ID" value="MVP01810.1"/>
    <property type="molecule type" value="Genomic_DNA"/>
</dbReference>
<dbReference type="GO" id="GO:0000155">
    <property type="term" value="F:phosphorelay sensor kinase activity"/>
    <property type="evidence" value="ECO:0007669"/>
    <property type="project" value="TreeGrafter"/>
</dbReference>
<keyword evidence="7" id="KW-0547">Nucleotide-binding</keyword>
<dbReference type="GO" id="GO:0005524">
    <property type="term" value="F:ATP binding"/>
    <property type="evidence" value="ECO:0007669"/>
    <property type="project" value="UniProtKB-KW"/>
</dbReference>
<comment type="caution">
    <text evidence="15">The sequence shown here is derived from an EMBL/GenBank/DDBJ whole genome shotgun (WGS) entry which is preliminary data.</text>
</comment>
<evidence type="ECO:0000256" key="3">
    <source>
        <dbReference type="ARBA" id="ARBA00012438"/>
    </source>
</evidence>
<dbReference type="InterPro" id="IPR036890">
    <property type="entry name" value="HATPase_C_sf"/>
</dbReference>
<evidence type="ECO:0000256" key="11">
    <source>
        <dbReference type="ARBA" id="ARBA00023012"/>
    </source>
</evidence>
<dbReference type="Gene3D" id="3.30.565.10">
    <property type="entry name" value="Histidine kinase-like ATPase, C-terminal domain"/>
    <property type="match status" value="1"/>
</dbReference>
<dbReference type="OrthoDB" id="9780487at2"/>
<dbReference type="SUPFAM" id="SSF55874">
    <property type="entry name" value="ATPase domain of HSP90 chaperone/DNA topoisomerase II/histidine kinase"/>
    <property type="match status" value="1"/>
</dbReference>
<evidence type="ECO:0000256" key="7">
    <source>
        <dbReference type="ARBA" id="ARBA00022741"/>
    </source>
</evidence>
<keyword evidence="5" id="KW-0808">Transferase</keyword>
<dbReference type="PANTHER" id="PTHR45453:SF2">
    <property type="entry name" value="HISTIDINE KINASE"/>
    <property type="match status" value="1"/>
</dbReference>
<evidence type="ECO:0000256" key="13">
    <source>
        <dbReference type="SAM" id="Phobius"/>
    </source>
</evidence>
<dbReference type="InterPro" id="IPR004358">
    <property type="entry name" value="Sig_transdc_His_kin-like_C"/>
</dbReference>